<comment type="caution">
    <text evidence="2">The sequence shown here is derived from an EMBL/GenBank/DDBJ whole genome shotgun (WGS) entry which is preliminary data.</text>
</comment>
<keyword evidence="3" id="KW-1185">Reference proteome</keyword>
<protein>
    <recommendedName>
        <fullName evidence="4">Glycosyltransferase 2</fullName>
    </recommendedName>
</protein>
<name>A0A9W7T1G1_9PEZI</name>
<dbReference type="EMBL" id="RIBY02000080">
    <property type="protein sequence ID" value="KAH9845378.1"/>
    <property type="molecule type" value="Genomic_DNA"/>
</dbReference>
<dbReference type="OrthoDB" id="5397682at2759"/>
<dbReference type="PANTHER" id="PTHR33604:SF3">
    <property type="entry name" value="OSJNBA0004B13.7 PROTEIN"/>
    <property type="match status" value="1"/>
</dbReference>
<gene>
    <name evidence="2" type="ORF">Tdes44962_MAKER06663</name>
</gene>
<sequence length="734" mass="83043">MSSGSLRPRPSTYPSVLTQTSMRIDKDEELGKRDDDFRPKIRAQPAYLNMGLPWHWRKRRIFTILAAVALVYVFIKNIPTDLGPWDQRLGMVNGLQNPVRRAQAAALQGRMKPLGGGDREPTGPPPRSALIDDAEDESSMWYYDGPLMYYRLATSLQGVVRLMGQKPSNSNVLFAVSSLKSAANLMPMACEMARWDRCHVHMVLLGRDPLPLEDVLEVNGVNKQECPVYFHDGRPSYSFYSSDRRAESSVAGAMKHVEDFLHPQAIIMDDSSKEDEFFTRAMRAEARKIDRPLIEIPAGKYEEFLWVTRLDSGSLSNWFRPTIDILINAPAGSSGSLIRLISSLHSADYSGLRHPRLLIELPSDIEPSMQQKLEYLEWPPGYNPNPVKLSAQTLHHRIPNERLGSEQASVRFLEAWWPAKRYDNHVLVLSPQAELGPLFLQYLHYTILEYKYSSYGSPESDNLLGISLDIPSTFLNGSDGFEPPKIKDANAIFDVEDGQHDQEGPVPFLYEAPSATASLIFGDKWVTLHDFLSKRLASSHAGKAQREKKLVSETEPAWLEYLLELMRARRWTMLMPALPFATIHNELAQIPEEFLRDPDENRNTNDDVETKLPIEQEPFLTADSNPVLPERKERETGGYALLHEYLPFSADLPELADLPYLTHDASYSKSIDVVTASEAYAAEFRAKIGGCTGREATDKRLVKDWLKTDELFCLPGIEVNFDSEDESEEEEEAK</sequence>
<evidence type="ECO:0000313" key="2">
    <source>
        <dbReference type="EMBL" id="KAH9845378.1"/>
    </source>
</evidence>
<evidence type="ECO:0000313" key="3">
    <source>
        <dbReference type="Proteomes" id="UP001138500"/>
    </source>
</evidence>
<reference evidence="2 3" key="2">
    <citation type="journal article" date="2021" name="Curr. Genet.">
        <title>Genetic response to nitrogen starvation in the aggressive Eucalyptus foliar pathogen Teratosphaeria destructans.</title>
        <authorList>
            <person name="Havenga M."/>
            <person name="Wingfield B.D."/>
            <person name="Wingfield M.J."/>
            <person name="Dreyer L.L."/>
            <person name="Roets F."/>
            <person name="Aylward J."/>
        </authorList>
    </citation>
    <scope>NUCLEOTIDE SEQUENCE [LARGE SCALE GENOMIC DNA]</scope>
    <source>
        <strain evidence="2">CMW44962</strain>
    </source>
</reference>
<accession>A0A9W7T1G1</accession>
<reference evidence="2 3" key="1">
    <citation type="journal article" date="2018" name="IMA Fungus">
        <title>IMA Genome-F 10: Nine draft genome sequences of Claviceps purpurea s.lat., including C. arundinis, C. humidiphila, and C. cf. spartinae, pseudomolecules for the pitch canker pathogen Fusarium circinatum, draft genome of Davidsoniella eucalypti, Grosmannia galeiformis, Quambalaria eucalypti, and Teratosphaeria destructans.</title>
        <authorList>
            <person name="Wingfield B.D."/>
            <person name="Liu M."/>
            <person name="Nguyen H.D."/>
            <person name="Lane F.A."/>
            <person name="Morgan S.W."/>
            <person name="De Vos L."/>
            <person name="Wilken P.M."/>
            <person name="Duong T.A."/>
            <person name="Aylward J."/>
            <person name="Coetzee M.P."/>
            <person name="Dadej K."/>
            <person name="De Beer Z.W."/>
            <person name="Findlay W."/>
            <person name="Havenga M."/>
            <person name="Kolarik M."/>
            <person name="Menzies J.G."/>
            <person name="Naidoo K."/>
            <person name="Pochopski O."/>
            <person name="Shoukouhi P."/>
            <person name="Santana Q.C."/>
            <person name="Seifert K.A."/>
            <person name="Soal N."/>
            <person name="Steenkamp E.T."/>
            <person name="Tatham C.T."/>
            <person name="van der Nest M.A."/>
            <person name="Wingfield M.J."/>
        </authorList>
    </citation>
    <scope>NUCLEOTIDE SEQUENCE [LARGE SCALE GENOMIC DNA]</scope>
    <source>
        <strain evidence="2">CMW44962</strain>
    </source>
</reference>
<evidence type="ECO:0008006" key="4">
    <source>
        <dbReference type="Google" id="ProtNLM"/>
    </source>
</evidence>
<evidence type="ECO:0000256" key="1">
    <source>
        <dbReference type="SAM" id="MobiDB-lite"/>
    </source>
</evidence>
<proteinExistence type="predicted"/>
<dbReference type="PANTHER" id="PTHR33604">
    <property type="entry name" value="OSJNBA0004B13.7 PROTEIN"/>
    <property type="match status" value="1"/>
</dbReference>
<dbReference type="AlphaFoldDB" id="A0A9W7T1G1"/>
<organism evidence="2 3">
    <name type="scientific">Teratosphaeria destructans</name>
    <dbReference type="NCBI Taxonomy" id="418781"/>
    <lineage>
        <taxon>Eukaryota</taxon>
        <taxon>Fungi</taxon>
        <taxon>Dikarya</taxon>
        <taxon>Ascomycota</taxon>
        <taxon>Pezizomycotina</taxon>
        <taxon>Dothideomycetes</taxon>
        <taxon>Dothideomycetidae</taxon>
        <taxon>Mycosphaerellales</taxon>
        <taxon>Teratosphaeriaceae</taxon>
        <taxon>Teratosphaeria</taxon>
    </lineage>
</organism>
<dbReference type="Proteomes" id="UP001138500">
    <property type="component" value="Unassembled WGS sequence"/>
</dbReference>
<feature type="region of interest" description="Disordered" evidence="1">
    <location>
        <begin position="110"/>
        <end position="131"/>
    </location>
</feature>